<dbReference type="NCBIfam" id="TIGR01434">
    <property type="entry name" value="glu_cys_ligase"/>
    <property type="match status" value="1"/>
</dbReference>
<dbReference type="GO" id="GO:0004357">
    <property type="term" value="F:glutamate-cysteine ligase activity"/>
    <property type="evidence" value="ECO:0007669"/>
    <property type="project" value="UniProtKB-UniRule"/>
</dbReference>
<comment type="similarity">
    <text evidence="2 8">Belongs to the glutamate--cysteine ligase type 1 family. Type 1 subfamily.</text>
</comment>
<dbReference type="Proteomes" id="UP000348942">
    <property type="component" value="Chromosome 1"/>
</dbReference>
<keyword evidence="12" id="KW-1185">Reference proteome</keyword>
<dbReference type="GO" id="GO:0005524">
    <property type="term" value="F:ATP binding"/>
    <property type="evidence" value="ECO:0007669"/>
    <property type="project" value="UniProtKB-KW"/>
</dbReference>
<dbReference type="GO" id="GO:0005829">
    <property type="term" value="C:cytosol"/>
    <property type="evidence" value="ECO:0007669"/>
    <property type="project" value="TreeGrafter"/>
</dbReference>
<protein>
    <recommendedName>
        <fullName evidence="8">Glutamate--cysteine ligase</fullName>
        <ecNumber evidence="8">6.3.2.2</ecNumber>
    </recommendedName>
    <alternativeName>
        <fullName evidence="8">Gamma-ECS</fullName>
        <shortName evidence="8">GCS</shortName>
    </alternativeName>
    <alternativeName>
        <fullName evidence="8">Gamma-glutamylcysteine synthetase</fullName>
    </alternativeName>
</protein>
<evidence type="ECO:0000256" key="9">
    <source>
        <dbReference type="RuleBase" id="RU004391"/>
    </source>
</evidence>
<reference evidence="11 12" key="1">
    <citation type="submission" date="2019-10" db="EMBL/GenBank/DDBJ databases">
        <title>Vibrio sp. nov., isolated from Coralline algae surface.</title>
        <authorList>
            <person name="Geng Y."/>
            <person name="Zhang X."/>
        </authorList>
    </citation>
    <scope>NUCLEOTIDE SEQUENCE [LARGE SCALE GENOMIC DNA]</scope>
    <source>
        <strain evidence="11 12">SM1977</strain>
    </source>
</reference>
<evidence type="ECO:0000256" key="2">
    <source>
        <dbReference type="ARBA" id="ARBA00008772"/>
    </source>
</evidence>
<dbReference type="PANTHER" id="PTHR38761:SF1">
    <property type="entry name" value="GLUTAMATE--CYSTEINE LIGASE"/>
    <property type="match status" value="1"/>
</dbReference>
<dbReference type="AlphaFoldDB" id="A0A5Q0TFF0"/>
<name>A0A5Q0TFF0_9VIBR</name>
<keyword evidence="6 8" id="KW-0067">ATP-binding</keyword>
<evidence type="ECO:0000313" key="11">
    <source>
        <dbReference type="EMBL" id="QGA65431.1"/>
    </source>
</evidence>
<dbReference type="Gene3D" id="3.30.590.20">
    <property type="match status" value="1"/>
</dbReference>
<keyword evidence="5 8" id="KW-0547">Nucleotide-binding</keyword>
<evidence type="ECO:0000256" key="8">
    <source>
        <dbReference type="HAMAP-Rule" id="MF_00578"/>
    </source>
</evidence>
<evidence type="ECO:0000256" key="1">
    <source>
        <dbReference type="ARBA" id="ARBA00005006"/>
    </source>
</evidence>
<gene>
    <name evidence="8" type="primary">gshA</name>
    <name evidence="11" type="ORF">GFB47_08360</name>
</gene>
<keyword evidence="4 8" id="KW-0317">Glutathione biosynthesis</keyword>
<keyword evidence="3 8" id="KW-0436">Ligase</keyword>
<dbReference type="GO" id="GO:0006750">
    <property type="term" value="P:glutathione biosynthetic process"/>
    <property type="evidence" value="ECO:0007669"/>
    <property type="project" value="UniProtKB-UniRule"/>
</dbReference>
<proteinExistence type="inferred from homology"/>
<sequence>MTDFSARLQQVANNPKTFKQFGRGIEREALRYDSNDQLALTPHPAGLGSALTNKWITTDFSESLLEFITPVSHNVDTLLNQLTDIHHFSMTKMRTEKLWPMSMPCFVSSDDSIPLAEYGSSNSGRMKNLYRKGLNQRYGSLMQIISGVHFNFSFPESFWDSLYGQQNQDQRVDSKSEGYFHLIRNYYRYGWIIPYLFGASPALCSSFVKGRDTGIDFDTIGKTLYLPHATALRLSDLGYTNSAQGDLNITFNSLEDYLLGLHDAMHKPSDKFSKLGVKVDGEHRQLNSNVLQIENELYAPIRPKRVAEDGEKPSCALKRAGVEYIEVRSLDVNPFSPIGVSKQQVLFLDLFVSWCALKESAPMKKEDIACWRSNWTTIILEGRKPDLAFKLCSGQESKPMQVWGHEMFSQLRDIAIEMDKAHGNTQYQDVCDELSEWIDDPEKTISGQLLAEIKSAGGIGKFGTRLGEQYRLDLLNHEYKVYKQSMMENEAQRSKLAQAEIEAADTLSFDDFLAEYFSYLR</sequence>
<dbReference type="GO" id="GO:0046872">
    <property type="term" value="F:metal ion binding"/>
    <property type="evidence" value="ECO:0007669"/>
    <property type="project" value="TreeGrafter"/>
</dbReference>
<evidence type="ECO:0000259" key="10">
    <source>
        <dbReference type="Pfam" id="PF04262"/>
    </source>
</evidence>
<dbReference type="UniPathway" id="UPA00142">
    <property type="reaction ID" value="UER00209"/>
</dbReference>
<dbReference type="HAMAP" id="MF_00578">
    <property type="entry name" value="Glu_cys_ligase"/>
    <property type="match status" value="1"/>
</dbReference>
<comment type="pathway">
    <text evidence="1 8 9">Sulfur metabolism; glutathione biosynthesis; glutathione from L-cysteine and L-glutamate: step 1/2.</text>
</comment>
<evidence type="ECO:0000313" key="12">
    <source>
        <dbReference type="Proteomes" id="UP000348942"/>
    </source>
</evidence>
<dbReference type="EC" id="6.3.2.2" evidence="8"/>
<dbReference type="EMBL" id="CP045699">
    <property type="protein sequence ID" value="QGA65431.1"/>
    <property type="molecule type" value="Genomic_DNA"/>
</dbReference>
<accession>A0A5Q0TFF0</accession>
<feature type="domain" description="Glutamate--cysteine ligase" evidence="10">
    <location>
        <begin position="12"/>
        <end position="378"/>
    </location>
</feature>
<evidence type="ECO:0000256" key="6">
    <source>
        <dbReference type="ARBA" id="ARBA00022840"/>
    </source>
</evidence>
<evidence type="ECO:0000256" key="5">
    <source>
        <dbReference type="ARBA" id="ARBA00022741"/>
    </source>
</evidence>
<dbReference type="InterPro" id="IPR014746">
    <property type="entry name" value="Gln_synth/guanido_kin_cat_dom"/>
</dbReference>
<evidence type="ECO:0000256" key="4">
    <source>
        <dbReference type="ARBA" id="ARBA00022684"/>
    </source>
</evidence>
<comment type="catalytic activity">
    <reaction evidence="7 8 9">
        <text>L-cysteine + L-glutamate + ATP = gamma-L-glutamyl-L-cysteine + ADP + phosphate + H(+)</text>
        <dbReference type="Rhea" id="RHEA:13285"/>
        <dbReference type="ChEBI" id="CHEBI:15378"/>
        <dbReference type="ChEBI" id="CHEBI:29985"/>
        <dbReference type="ChEBI" id="CHEBI:30616"/>
        <dbReference type="ChEBI" id="CHEBI:35235"/>
        <dbReference type="ChEBI" id="CHEBI:43474"/>
        <dbReference type="ChEBI" id="CHEBI:58173"/>
        <dbReference type="ChEBI" id="CHEBI:456216"/>
        <dbReference type="EC" id="6.3.2.2"/>
    </reaction>
</comment>
<evidence type="ECO:0000256" key="7">
    <source>
        <dbReference type="ARBA" id="ARBA00048819"/>
    </source>
</evidence>
<dbReference type="PANTHER" id="PTHR38761">
    <property type="entry name" value="GLUTAMATE--CYSTEINE LIGASE"/>
    <property type="match status" value="1"/>
</dbReference>
<organism evidence="11 12">
    <name type="scientific">Vibrio algicola</name>
    <dbReference type="NCBI Taxonomy" id="2662262"/>
    <lineage>
        <taxon>Bacteria</taxon>
        <taxon>Pseudomonadati</taxon>
        <taxon>Pseudomonadota</taxon>
        <taxon>Gammaproteobacteria</taxon>
        <taxon>Vibrionales</taxon>
        <taxon>Vibrionaceae</taxon>
        <taxon>Vibrio</taxon>
    </lineage>
</organism>
<evidence type="ECO:0000256" key="3">
    <source>
        <dbReference type="ARBA" id="ARBA00022598"/>
    </source>
</evidence>
<dbReference type="InterPro" id="IPR006334">
    <property type="entry name" value="Glut_cys_ligase"/>
</dbReference>
<dbReference type="InterPro" id="IPR007370">
    <property type="entry name" value="Glu_cys_ligase"/>
</dbReference>
<dbReference type="Pfam" id="PF04262">
    <property type="entry name" value="Glu_cys_ligase"/>
    <property type="match status" value="1"/>
</dbReference>
<dbReference type="SUPFAM" id="SSF55931">
    <property type="entry name" value="Glutamine synthetase/guanido kinase"/>
    <property type="match status" value="1"/>
</dbReference>